<dbReference type="GO" id="GO:0008270">
    <property type="term" value="F:zinc ion binding"/>
    <property type="evidence" value="ECO:0007669"/>
    <property type="project" value="InterPro"/>
</dbReference>
<keyword evidence="6" id="KW-0560">Oxidoreductase</keyword>
<dbReference type="SUPFAM" id="SSF50129">
    <property type="entry name" value="GroES-like"/>
    <property type="match status" value="1"/>
</dbReference>
<comment type="cofactor">
    <cofactor evidence="1 7">
        <name>Zn(2+)</name>
        <dbReference type="ChEBI" id="CHEBI:29105"/>
    </cofactor>
</comment>
<dbReference type="GO" id="GO:0004022">
    <property type="term" value="F:alcohol dehydrogenase (NAD+) activity"/>
    <property type="evidence" value="ECO:0007669"/>
    <property type="project" value="UniProtKB-EC"/>
</dbReference>
<dbReference type="InterPro" id="IPR013154">
    <property type="entry name" value="ADH-like_N"/>
</dbReference>
<evidence type="ECO:0000313" key="9">
    <source>
        <dbReference type="EMBL" id="RXH58125.1"/>
    </source>
</evidence>
<keyword evidence="10" id="KW-1185">Reference proteome</keyword>
<dbReference type="EMBL" id="RDSM01000001">
    <property type="protein sequence ID" value="RXH58125.1"/>
    <property type="molecule type" value="Genomic_DNA"/>
</dbReference>
<dbReference type="PROSITE" id="PS00059">
    <property type="entry name" value="ADH_ZINC"/>
    <property type="match status" value="1"/>
</dbReference>
<dbReference type="Gene3D" id="3.90.180.10">
    <property type="entry name" value="Medium-chain alcohol dehydrogenases, catalytic domain"/>
    <property type="match status" value="1"/>
</dbReference>
<dbReference type="Pfam" id="PF00107">
    <property type="entry name" value="ADH_zinc_N"/>
    <property type="match status" value="1"/>
</dbReference>
<dbReference type="AlphaFoldDB" id="A0A4Q0T348"/>
<evidence type="ECO:0000256" key="5">
    <source>
        <dbReference type="ARBA" id="ARBA00022833"/>
    </source>
</evidence>
<evidence type="ECO:0000256" key="1">
    <source>
        <dbReference type="ARBA" id="ARBA00001947"/>
    </source>
</evidence>
<comment type="caution">
    <text evidence="9">The sequence shown here is derived from an EMBL/GenBank/DDBJ whole genome shotgun (WGS) entry which is preliminary data.</text>
</comment>
<dbReference type="InterPro" id="IPR036291">
    <property type="entry name" value="NAD(P)-bd_dom_sf"/>
</dbReference>
<evidence type="ECO:0000256" key="3">
    <source>
        <dbReference type="ARBA" id="ARBA00013190"/>
    </source>
</evidence>
<evidence type="ECO:0000256" key="2">
    <source>
        <dbReference type="ARBA" id="ARBA00008072"/>
    </source>
</evidence>
<dbReference type="PANTHER" id="PTHR42940">
    <property type="entry name" value="ALCOHOL DEHYDROGENASE 1-RELATED"/>
    <property type="match status" value="1"/>
</dbReference>
<dbReference type="PANTHER" id="PTHR42940:SF8">
    <property type="entry name" value="VACUOLAR PROTEIN SORTING-ASSOCIATED PROTEIN 11"/>
    <property type="match status" value="1"/>
</dbReference>
<accession>A0A4Q0T348</accession>
<dbReference type="InterPro" id="IPR002328">
    <property type="entry name" value="ADH_Zn_CS"/>
</dbReference>
<dbReference type="RefSeq" id="WP_128912176.1">
    <property type="nucleotide sequence ID" value="NZ_RDSM01000001.1"/>
</dbReference>
<dbReference type="SUPFAM" id="SSF51735">
    <property type="entry name" value="NAD(P)-binding Rossmann-fold domains"/>
    <property type="match status" value="1"/>
</dbReference>
<dbReference type="OrthoDB" id="9806940at2"/>
<dbReference type="CDD" id="cd05284">
    <property type="entry name" value="arabinose_DH_like"/>
    <property type="match status" value="1"/>
</dbReference>
<keyword evidence="5 7" id="KW-0862">Zinc</keyword>
<dbReference type="InterPro" id="IPR013149">
    <property type="entry name" value="ADH-like_C"/>
</dbReference>
<evidence type="ECO:0000256" key="4">
    <source>
        <dbReference type="ARBA" id="ARBA00022723"/>
    </source>
</evidence>
<reference evidence="10" key="2">
    <citation type="submission" date="2019-02" db="EMBL/GenBank/DDBJ databases">
        <title>Granulicella sibirica sp. nov., a psychrotolerant acidobacterium isolated from an organic soil layer in forested tundra, West Siberia.</title>
        <authorList>
            <person name="Oshkin I.Y."/>
            <person name="Kulichevskaya I.S."/>
            <person name="Rijpstra W.I.C."/>
            <person name="Sinninghe Damste J.S."/>
            <person name="Rakitin A.L."/>
            <person name="Ravin N.V."/>
            <person name="Dedysh S.N."/>
        </authorList>
    </citation>
    <scope>NUCLEOTIDE SEQUENCE [LARGE SCALE GENOMIC DNA]</scope>
    <source>
        <strain evidence="10">AF10</strain>
    </source>
</reference>
<dbReference type="Pfam" id="PF08240">
    <property type="entry name" value="ADH_N"/>
    <property type="match status" value="1"/>
</dbReference>
<gene>
    <name evidence="9" type="ORF">GRAN_1435</name>
</gene>
<sequence length="365" mass="39280">MLAARMYGYHHPLELEDIKVPEIGPDDVLVRVGGAGMCRSDVQLIDGYFEGALHSTFPLTPGHEIAGLVMAIGDHVPASAELTIGDQVVVAAGWGDGICRQCRVGDEQLCEHGSWPGFGPPGGYAEFVPVPYRQLIRVQHRLKWEELAPLTDAGVTPYRAIKKLRAAGMLGPDRVMGVFGASGLGSYAVQYAKLLSSGATVVAFARNDEKLAIAKQRGADATINTRGKSLADIQDELYKLTGSRKLDAAIDCVGAEETIQTGIGLLHTSGAFVSVGLVGTKINIPLFPFTASELTYHGSFWANYNDLQEVLALAEKGKIQHTIRRIEFKDINENLELLRAGEIIGRAVIVFDVPWDAASAPPAKH</sequence>
<comment type="similarity">
    <text evidence="2 7">Belongs to the zinc-containing alcohol dehydrogenase family.</text>
</comment>
<protein>
    <recommendedName>
        <fullName evidence="3">alcohol dehydrogenase</fullName>
        <ecNumber evidence="3">1.1.1.1</ecNumber>
    </recommendedName>
</protein>
<dbReference type="SMART" id="SM00829">
    <property type="entry name" value="PKS_ER"/>
    <property type="match status" value="1"/>
</dbReference>
<dbReference type="InterPro" id="IPR011032">
    <property type="entry name" value="GroES-like_sf"/>
</dbReference>
<evidence type="ECO:0000256" key="7">
    <source>
        <dbReference type="RuleBase" id="RU361277"/>
    </source>
</evidence>
<name>A0A4Q0T348_9BACT</name>
<dbReference type="EC" id="1.1.1.1" evidence="3"/>
<reference evidence="9 10" key="1">
    <citation type="submission" date="2018-11" db="EMBL/GenBank/DDBJ databases">
        <authorList>
            <person name="Mardanov A.V."/>
            <person name="Ravin N.V."/>
            <person name="Dedysh S.N."/>
        </authorList>
    </citation>
    <scope>NUCLEOTIDE SEQUENCE [LARGE SCALE GENOMIC DNA]</scope>
    <source>
        <strain evidence="9 10">AF10</strain>
    </source>
</reference>
<evidence type="ECO:0000256" key="6">
    <source>
        <dbReference type="ARBA" id="ARBA00023002"/>
    </source>
</evidence>
<dbReference type="Gene3D" id="3.40.50.720">
    <property type="entry name" value="NAD(P)-binding Rossmann-like Domain"/>
    <property type="match status" value="1"/>
</dbReference>
<proteinExistence type="inferred from homology"/>
<evidence type="ECO:0000259" key="8">
    <source>
        <dbReference type="SMART" id="SM00829"/>
    </source>
</evidence>
<keyword evidence="4 7" id="KW-0479">Metal-binding</keyword>
<dbReference type="InterPro" id="IPR020843">
    <property type="entry name" value="ER"/>
</dbReference>
<evidence type="ECO:0000313" key="10">
    <source>
        <dbReference type="Proteomes" id="UP000289437"/>
    </source>
</evidence>
<dbReference type="Proteomes" id="UP000289437">
    <property type="component" value="Unassembled WGS sequence"/>
</dbReference>
<feature type="domain" description="Enoyl reductase (ER)" evidence="8">
    <location>
        <begin position="8"/>
        <end position="349"/>
    </location>
</feature>
<organism evidence="9 10">
    <name type="scientific">Granulicella sibirica</name>
    <dbReference type="NCBI Taxonomy" id="2479048"/>
    <lineage>
        <taxon>Bacteria</taxon>
        <taxon>Pseudomonadati</taxon>
        <taxon>Acidobacteriota</taxon>
        <taxon>Terriglobia</taxon>
        <taxon>Terriglobales</taxon>
        <taxon>Acidobacteriaceae</taxon>
        <taxon>Granulicella</taxon>
    </lineage>
</organism>